<proteinExistence type="predicted"/>
<dbReference type="AlphaFoldDB" id="A0A645HLV4"/>
<sequence length="156" mass="17057">MIRLRISVPLPQERDVVVRDVRAVLGAQQVLEQHLQAVWQPLLSRNLVEPVVGVCRAVDFKRVLGAEAVNTHAAPHLQFILMSRYHSRGISDKSSHREGGLRPEQPTSTPRTRQARTNLMSGPGLSLSAPMPRPTAATPIDTLNAPAQVRLSAGRG</sequence>
<protein>
    <submittedName>
        <fullName evidence="2">Uncharacterized protein</fullName>
    </submittedName>
</protein>
<feature type="compositionally biased region" description="Basic and acidic residues" evidence="1">
    <location>
        <begin position="90"/>
        <end position="101"/>
    </location>
</feature>
<name>A0A645HLV4_9ZZZZ</name>
<comment type="caution">
    <text evidence="2">The sequence shown here is derived from an EMBL/GenBank/DDBJ whole genome shotgun (WGS) entry which is preliminary data.</text>
</comment>
<feature type="region of interest" description="Disordered" evidence="1">
    <location>
        <begin position="90"/>
        <end position="156"/>
    </location>
</feature>
<accession>A0A645HLV4</accession>
<organism evidence="2">
    <name type="scientific">bioreactor metagenome</name>
    <dbReference type="NCBI Taxonomy" id="1076179"/>
    <lineage>
        <taxon>unclassified sequences</taxon>
        <taxon>metagenomes</taxon>
        <taxon>ecological metagenomes</taxon>
    </lineage>
</organism>
<gene>
    <name evidence="2" type="ORF">SDC9_187560</name>
</gene>
<evidence type="ECO:0000256" key="1">
    <source>
        <dbReference type="SAM" id="MobiDB-lite"/>
    </source>
</evidence>
<evidence type="ECO:0000313" key="2">
    <source>
        <dbReference type="EMBL" id="MPN40025.1"/>
    </source>
</evidence>
<reference evidence="2" key="1">
    <citation type="submission" date="2019-08" db="EMBL/GenBank/DDBJ databases">
        <authorList>
            <person name="Kucharzyk K."/>
            <person name="Murdoch R.W."/>
            <person name="Higgins S."/>
            <person name="Loffler F."/>
        </authorList>
    </citation>
    <scope>NUCLEOTIDE SEQUENCE</scope>
</reference>
<feature type="compositionally biased region" description="Polar residues" evidence="1">
    <location>
        <begin position="105"/>
        <end position="120"/>
    </location>
</feature>
<dbReference type="EMBL" id="VSSQ01096184">
    <property type="protein sequence ID" value="MPN40025.1"/>
    <property type="molecule type" value="Genomic_DNA"/>
</dbReference>